<reference evidence="2" key="1">
    <citation type="submission" date="2019-07" db="EMBL/GenBank/DDBJ databases">
        <authorList>
            <person name="Dittberner H."/>
        </authorList>
    </citation>
    <scope>NUCLEOTIDE SEQUENCE [LARGE SCALE GENOMIC DNA]</scope>
</reference>
<evidence type="ECO:0000313" key="2">
    <source>
        <dbReference type="EMBL" id="VVA95592.1"/>
    </source>
</evidence>
<dbReference type="Proteomes" id="UP000489600">
    <property type="component" value="Unassembled WGS sequence"/>
</dbReference>
<proteinExistence type="predicted"/>
<evidence type="ECO:0000256" key="1">
    <source>
        <dbReference type="SAM" id="SignalP"/>
    </source>
</evidence>
<protein>
    <submittedName>
        <fullName evidence="2">Uncharacterized protein</fullName>
    </submittedName>
</protein>
<keyword evidence="3" id="KW-1185">Reference proteome</keyword>
<evidence type="ECO:0000313" key="3">
    <source>
        <dbReference type="Proteomes" id="UP000489600"/>
    </source>
</evidence>
<sequence length="50" mass="5549">MRLAILFCVMTGTLARMWLGGCLSNRFDHFCGGQEIVATTFCLNLHSLKA</sequence>
<feature type="chain" id="PRO_5021786289" evidence="1">
    <location>
        <begin position="16"/>
        <end position="50"/>
    </location>
</feature>
<accession>A0A565B1R0</accession>
<dbReference type="EMBL" id="CABITT030000002">
    <property type="protein sequence ID" value="VVA95592.1"/>
    <property type="molecule type" value="Genomic_DNA"/>
</dbReference>
<feature type="signal peptide" evidence="1">
    <location>
        <begin position="1"/>
        <end position="15"/>
    </location>
</feature>
<keyword evidence="1" id="KW-0732">Signal</keyword>
<dbReference type="AlphaFoldDB" id="A0A565B1R0"/>
<organism evidence="2 3">
    <name type="scientific">Arabis nemorensis</name>
    <dbReference type="NCBI Taxonomy" id="586526"/>
    <lineage>
        <taxon>Eukaryota</taxon>
        <taxon>Viridiplantae</taxon>
        <taxon>Streptophyta</taxon>
        <taxon>Embryophyta</taxon>
        <taxon>Tracheophyta</taxon>
        <taxon>Spermatophyta</taxon>
        <taxon>Magnoliopsida</taxon>
        <taxon>eudicotyledons</taxon>
        <taxon>Gunneridae</taxon>
        <taxon>Pentapetalae</taxon>
        <taxon>rosids</taxon>
        <taxon>malvids</taxon>
        <taxon>Brassicales</taxon>
        <taxon>Brassicaceae</taxon>
        <taxon>Arabideae</taxon>
        <taxon>Arabis</taxon>
    </lineage>
</organism>
<name>A0A565B1R0_9BRAS</name>
<comment type="caution">
    <text evidence="2">The sequence shown here is derived from an EMBL/GenBank/DDBJ whole genome shotgun (WGS) entry which is preliminary data.</text>
</comment>
<gene>
    <name evidence="2" type="ORF">ANE_LOCUS6037</name>
</gene>